<dbReference type="eggNOG" id="ENOG502RMTT">
    <property type="taxonomic scope" value="Eukaryota"/>
</dbReference>
<feature type="region of interest" description="Disordered" evidence="1">
    <location>
        <begin position="1"/>
        <end position="76"/>
    </location>
</feature>
<feature type="region of interest" description="Disordered" evidence="1">
    <location>
        <begin position="100"/>
        <end position="166"/>
    </location>
</feature>
<dbReference type="GeneID" id="9689748"/>
<name>C1N9J8_MICPC</name>
<feature type="compositionally biased region" description="Low complexity" evidence="1">
    <location>
        <begin position="100"/>
        <end position="118"/>
    </location>
</feature>
<dbReference type="OrthoDB" id="410754at2759"/>
<proteinExistence type="predicted"/>
<evidence type="ECO:0000256" key="1">
    <source>
        <dbReference type="SAM" id="MobiDB-lite"/>
    </source>
</evidence>
<sequence>MAAAMAPALGPSPSSRRLGATPSTRARVARARVAVVVRARSGEGVDDRSAQSPIPTPIDGAAAGGDPARVAPPRPRARATVVGTVLGAAAFAVASRAPIARAAPPSTATASTSTSTSRAHSRHDESSSSSSSSSSRGATRVADLASARPVAKKSGHRGELSNPTLDPSSLSWTSFATAVEATAREAEQKLATQFWLYLTIPVVAGVLNWLTNALAVKMIFSPEEYVGLDIKRWPETPAGFLGWQGIVPCKVRKMSETMVDLMTKRLLDVREVFGRLDKAACGELLLPGVDAIASGVVGDITEKGKALHWVKSSGALAVAGKSAWLTKRAAALARRHGAELVAAVLGEMQQRVPEVWDVKTQVVGAMTRDKGIIVELFQRCGREEFIFIRRSGLYFGFLFGIVQMFQWLLWDPWWSLAVGGAAVGYATNWLALTLMFSPVNPVRLPFGLTLHGAFLRRQHEVSGEFAELLRRRVLTAELIWKEILTSPGTRDVFRDILRRKTMDQMEKARAFDPAIGLAAAVVGSKSWNAVVDAVATRVEADLPKHLPLVYAYSDERLDLEKTLREKMRGLSGEEFEGVLHPVFQEDELTLILVGAFLGLLAGFAQAIFVF</sequence>
<feature type="transmembrane region" description="Helical" evidence="2">
    <location>
        <begin position="416"/>
        <end position="436"/>
    </location>
</feature>
<evidence type="ECO:0000313" key="3">
    <source>
        <dbReference type="EMBL" id="EEH51368.1"/>
    </source>
</evidence>
<dbReference type="PANTHER" id="PTHR35791:SF1">
    <property type="entry name" value="UPF0754 MEMBRANE PROTEIN YHEB"/>
    <property type="match status" value="1"/>
</dbReference>
<evidence type="ECO:0000256" key="2">
    <source>
        <dbReference type="SAM" id="Phobius"/>
    </source>
</evidence>
<dbReference type="PANTHER" id="PTHR35791">
    <property type="entry name" value="UPF0754 MEMBRANE PROTEIN YHEB"/>
    <property type="match status" value="1"/>
</dbReference>
<protein>
    <submittedName>
        <fullName evidence="3">Predicted protein</fullName>
    </submittedName>
</protein>
<dbReference type="Proteomes" id="UP000001876">
    <property type="component" value="Unassembled WGS sequence"/>
</dbReference>
<dbReference type="EMBL" id="GG663751">
    <property type="protein sequence ID" value="EEH51368.1"/>
    <property type="molecule type" value="Genomic_DNA"/>
</dbReference>
<feature type="transmembrane region" description="Helical" evidence="2">
    <location>
        <begin position="392"/>
        <end position="410"/>
    </location>
</feature>
<evidence type="ECO:0000313" key="4">
    <source>
        <dbReference type="Proteomes" id="UP000001876"/>
    </source>
</evidence>
<keyword evidence="2" id="KW-1133">Transmembrane helix</keyword>
<feature type="compositionally biased region" description="Basic and acidic residues" evidence="1">
    <location>
        <begin position="40"/>
        <end position="49"/>
    </location>
</feature>
<feature type="compositionally biased region" description="Low complexity" evidence="1">
    <location>
        <begin position="57"/>
        <end position="71"/>
    </location>
</feature>
<feature type="transmembrane region" description="Helical" evidence="2">
    <location>
        <begin position="194"/>
        <end position="215"/>
    </location>
</feature>
<keyword evidence="2" id="KW-0812">Transmembrane</keyword>
<keyword evidence="2" id="KW-0472">Membrane</keyword>
<reference evidence="3 4" key="1">
    <citation type="journal article" date="2009" name="Science">
        <title>Green evolution and dynamic adaptations revealed by genomes of the marine picoeukaryotes Micromonas.</title>
        <authorList>
            <person name="Worden A.Z."/>
            <person name="Lee J.H."/>
            <person name="Mock T."/>
            <person name="Rouze P."/>
            <person name="Simmons M.P."/>
            <person name="Aerts A.L."/>
            <person name="Allen A.E."/>
            <person name="Cuvelier M.L."/>
            <person name="Derelle E."/>
            <person name="Everett M.V."/>
            <person name="Foulon E."/>
            <person name="Grimwood J."/>
            <person name="Gundlach H."/>
            <person name="Henrissat B."/>
            <person name="Napoli C."/>
            <person name="McDonald S.M."/>
            <person name="Parker M.S."/>
            <person name="Rombauts S."/>
            <person name="Salamov A."/>
            <person name="Von Dassow P."/>
            <person name="Badger J.H."/>
            <person name="Coutinho P.M."/>
            <person name="Demir E."/>
            <person name="Dubchak I."/>
            <person name="Gentemann C."/>
            <person name="Eikrem W."/>
            <person name="Gready J.E."/>
            <person name="John U."/>
            <person name="Lanier W."/>
            <person name="Lindquist E.A."/>
            <person name="Lucas S."/>
            <person name="Mayer K.F."/>
            <person name="Moreau H."/>
            <person name="Not F."/>
            <person name="Otillar R."/>
            <person name="Panaud O."/>
            <person name="Pangilinan J."/>
            <person name="Paulsen I."/>
            <person name="Piegu B."/>
            <person name="Poliakov A."/>
            <person name="Robbens S."/>
            <person name="Schmutz J."/>
            <person name="Toulza E."/>
            <person name="Wyss T."/>
            <person name="Zelensky A."/>
            <person name="Zhou K."/>
            <person name="Armbrust E.V."/>
            <person name="Bhattacharya D."/>
            <person name="Goodenough U.W."/>
            <person name="Van de Peer Y."/>
            <person name="Grigoriev I.V."/>
        </authorList>
    </citation>
    <scope>NUCLEOTIDE SEQUENCE [LARGE SCALE GENOMIC DNA]</scope>
    <source>
        <strain evidence="3 4">CCMP1545</strain>
    </source>
</reference>
<dbReference type="OMA" id="AVKMIFS"/>
<dbReference type="RefSeq" id="XP_003064463.1">
    <property type="nucleotide sequence ID" value="XM_003064417.1"/>
</dbReference>
<dbReference type="AlphaFoldDB" id="C1N9J8"/>
<gene>
    <name evidence="3" type="ORF">MICPUCDRAFT_54157</name>
</gene>
<keyword evidence="4" id="KW-1185">Reference proteome</keyword>
<feature type="transmembrane region" description="Helical" evidence="2">
    <location>
        <begin position="588"/>
        <end position="608"/>
    </location>
</feature>
<dbReference type="KEGG" id="mpp:MICPUCDRAFT_54157"/>
<accession>C1N9J8</accession>
<organism evidence="4">
    <name type="scientific">Micromonas pusilla (strain CCMP1545)</name>
    <name type="common">Picoplanktonic green alga</name>
    <dbReference type="NCBI Taxonomy" id="564608"/>
    <lineage>
        <taxon>Eukaryota</taxon>
        <taxon>Viridiplantae</taxon>
        <taxon>Chlorophyta</taxon>
        <taxon>Mamiellophyceae</taxon>
        <taxon>Mamiellales</taxon>
        <taxon>Mamiellaceae</taxon>
        <taxon>Micromonas</taxon>
    </lineage>
</organism>